<feature type="region of interest" description="Disordered" evidence="1">
    <location>
        <begin position="1"/>
        <end position="21"/>
    </location>
</feature>
<dbReference type="KEGG" id="tva:5466879"/>
<organism evidence="2 3">
    <name type="scientific">Trichomonas vaginalis (strain ATCC PRA-98 / G3)</name>
    <dbReference type="NCBI Taxonomy" id="412133"/>
    <lineage>
        <taxon>Eukaryota</taxon>
        <taxon>Metamonada</taxon>
        <taxon>Parabasalia</taxon>
        <taxon>Trichomonadida</taxon>
        <taxon>Trichomonadidae</taxon>
        <taxon>Trichomonas</taxon>
    </lineage>
</organism>
<dbReference type="VEuPathDB" id="TrichDB:TVAG_167060"/>
<dbReference type="AlphaFoldDB" id="A2DEB3"/>
<protein>
    <submittedName>
        <fullName evidence="2">Uncharacterized protein</fullName>
    </submittedName>
</protein>
<dbReference type="Proteomes" id="UP000001542">
    <property type="component" value="Unassembled WGS sequence"/>
</dbReference>
<evidence type="ECO:0000313" key="2">
    <source>
        <dbReference type="EMBL" id="EAY21331.1"/>
    </source>
</evidence>
<evidence type="ECO:0000313" key="3">
    <source>
        <dbReference type="Proteomes" id="UP000001542"/>
    </source>
</evidence>
<gene>
    <name evidence="2" type="ORF">TVAG_167060</name>
</gene>
<evidence type="ECO:0000256" key="1">
    <source>
        <dbReference type="SAM" id="MobiDB-lite"/>
    </source>
</evidence>
<name>A2DEB3_TRIV3</name>
<dbReference type="InParanoid" id="A2DEB3"/>
<dbReference type="EMBL" id="DS113191">
    <property type="protein sequence ID" value="EAY21331.1"/>
    <property type="molecule type" value="Genomic_DNA"/>
</dbReference>
<reference evidence="2" key="2">
    <citation type="journal article" date="2007" name="Science">
        <title>Draft genome sequence of the sexually transmitted pathogen Trichomonas vaginalis.</title>
        <authorList>
            <person name="Carlton J.M."/>
            <person name="Hirt R.P."/>
            <person name="Silva J.C."/>
            <person name="Delcher A.L."/>
            <person name="Schatz M."/>
            <person name="Zhao Q."/>
            <person name="Wortman J.R."/>
            <person name="Bidwell S.L."/>
            <person name="Alsmark U.C.M."/>
            <person name="Besteiro S."/>
            <person name="Sicheritz-Ponten T."/>
            <person name="Noel C.J."/>
            <person name="Dacks J.B."/>
            <person name="Foster P.G."/>
            <person name="Simillion C."/>
            <person name="Van de Peer Y."/>
            <person name="Miranda-Saavedra D."/>
            <person name="Barton G.J."/>
            <person name="Westrop G.D."/>
            <person name="Mueller S."/>
            <person name="Dessi D."/>
            <person name="Fiori P.L."/>
            <person name="Ren Q."/>
            <person name="Paulsen I."/>
            <person name="Zhang H."/>
            <person name="Bastida-Corcuera F.D."/>
            <person name="Simoes-Barbosa A."/>
            <person name="Brown M.T."/>
            <person name="Hayes R.D."/>
            <person name="Mukherjee M."/>
            <person name="Okumura C.Y."/>
            <person name="Schneider R."/>
            <person name="Smith A.J."/>
            <person name="Vanacova S."/>
            <person name="Villalvazo M."/>
            <person name="Haas B.J."/>
            <person name="Pertea M."/>
            <person name="Feldblyum T.V."/>
            <person name="Utterback T.R."/>
            <person name="Shu C.L."/>
            <person name="Osoegawa K."/>
            <person name="de Jong P.J."/>
            <person name="Hrdy I."/>
            <person name="Horvathova L."/>
            <person name="Zubacova Z."/>
            <person name="Dolezal P."/>
            <person name="Malik S.B."/>
            <person name="Logsdon J.M. Jr."/>
            <person name="Henze K."/>
            <person name="Gupta A."/>
            <person name="Wang C.C."/>
            <person name="Dunne R.L."/>
            <person name="Upcroft J.A."/>
            <person name="Upcroft P."/>
            <person name="White O."/>
            <person name="Salzberg S.L."/>
            <person name="Tang P."/>
            <person name="Chiu C.-H."/>
            <person name="Lee Y.-S."/>
            <person name="Embley T.M."/>
            <person name="Coombs G.H."/>
            <person name="Mottram J.C."/>
            <person name="Tachezy J."/>
            <person name="Fraser-Liggett C.M."/>
            <person name="Johnson P.J."/>
        </authorList>
    </citation>
    <scope>NUCLEOTIDE SEQUENCE [LARGE SCALE GENOMIC DNA]</scope>
    <source>
        <strain evidence="2">G3</strain>
    </source>
</reference>
<dbReference type="VEuPathDB" id="TrichDB:TVAGG3_0175600"/>
<reference evidence="2" key="1">
    <citation type="submission" date="2006-10" db="EMBL/GenBank/DDBJ databases">
        <authorList>
            <person name="Amadeo P."/>
            <person name="Zhao Q."/>
            <person name="Wortman J."/>
            <person name="Fraser-Liggett C."/>
            <person name="Carlton J."/>
        </authorList>
    </citation>
    <scope>NUCLEOTIDE SEQUENCE</scope>
    <source>
        <strain evidence="2">G3</strain>
    </source>
</reference>
<sequence>MELPSGNKRRSHSVTRSGEASKRKAARALVINDCISSNNMIENIYKPITEKEVTNKETDPLNNPPDVHYPRGIDELCPSKMTEEYALSHQGLPFIFFLYQLYLHDSEQDLLDLCNQNLLEFGMMLACKFPSPCNASTVFALVNKELKNIGAFMAEYCQVNAEPFIYDSAIYLAPDFEHKVTNYHLLNCGANALFYAICMDEPSFKDEQKLLLLHRQIT</sequence>
<proteinExistence type="predicted"/>
<dbReference type="RefSeq" id="XP_001582317.1">
    <property type="nucleotide sequence ID" value="XM_001582267.1"/>
</dbReference>
<accession>A2DEB3</accession>
<keyword evidence="3" id="KW-1185">Reference proteome</keyword>